<proteinExistence type="predicted"/>
<accession>A0A816IQW1</accession>
<protein>
    <submittedName>
        <fullName evidence="1">(rape) hypothetical protein</fullName>
    </submittedName>
</protein>
<dbReference type="AlphaFoldDB" id="A0A816IQW1"/>
<evidence type="ECO:0000313" key="1">
    <source>
        <dbReference type="EMBL" id="CAF1716282.1"/>
    </source>
</evidence>
<organism evidence="1">
    <name type="scientific">Brassica napus</name>
    <name type="common">Rape</name>
    <dbReference type="NCBI Taxonomy" id="3708"/>
    <lineage>
        <taxon>Eukaryota</taxon>
        <taxon>Viridiplantae</taxon>
        <taxon>Streptophyta</taxon>
        <taxon>Embryophyta</taxon>
        <taxon>Tracheophyta</taxon>
        <taxon>Spermatophyta</taxon>
        <taxon>Magnoliopsida</taxon>
        <taxon>eudicotyledons</taxon>
        <taxon>Gunneridae</taxon>
        <taxon>Pentapetalae</taxon>
        <taxon>rosids</taxon>
        <taxon>malvids</taxon>
        <taxon>Brassicales</taxon>
        <taxon>Brassicaceae</taxon>
        <taxon>Brassiceae</taxon>
        <taxon>Brassica</taxon>
    </lineage>
</organism>
<reference evidence="1" key="1">
    <citation type="submission" date="2021-01" db="EMBL/GenBank/DDBJ databases">
        <authorList>
            <consortium name="Genoscope - CEA"/>
            <person name="William W."/>
        </authorList>
    </citation>
    <scope>NUCLEOTIDE SEQUENCE</scope>
</reference>
<sequence>MAIEKKRNRGGHGCFVAYCQCLQWRVDIQVIKKLFPLLRMNLVLKSQLRKMPHSMMTMFQSVISMKKRE</sequence>
<name>A0A816IQW1_BRANA</name>
<gene>
    <name evidence="1" type="ORF">DARMORV10_C09P07110.1</name>
</gene>
<dbReference type="EMBL" id="HG994373">
    <property type="protein sequence ID" value="CAF1716282.1"/>
    <property type="molecule type" value="Genomic_DNA"/>
</dbReference>
<dbReference type="Proteomes" id="UP001295469">
    <property type="component" value="Chromosome C09"/>
</dbReference>